<accession>A0A7R9KVP9</accession>
<evidence type="ECO:0000256" key="5">
    <source>
        <dbReference type="ARBA" id="ARBA00022617"/>
    </source>
</evidence>
<dbReference type="AlphaFoldDB" id="A0A7R9KVP9"/>
<keyword evidence="7" id="KW-0492">Microsome</keyword>
<evidence type="ECO:0000256" key="13">
    <source>
        <dbReference type="RuleBase" id="RU000461"/>
    </source>
</evidence>
<evidence type="ECO:0000256" key="8">
    <source>
        <dbReference type="ARBA" id="ARBA00023002"/>
    </source>
</evidence>
<dbReference type="SUPFAM" id="SSF48264">
    <property type="entry name" value="Cytochrome P450"/>
    <property type="match status" value="1"/>
</dbReference>
<dbReference type="InterPro" id="IPR050705">
    <property type="entry name" value="Cytochrome_P450_3A"/>
</dbReference>
<dbReference type="PRINTS" id="PR00385">
    <property type="entry name" value="P450"/>
</dbReference>
<reference evidence="15" key="1">
    <citation type="submission" date="2020-11" db="EMBL/GenBank/DDBJ databases">
        <authorList>
            <person name="Tran Van P."/>
        </authorList>
    </citation>
    <scope>NUCLEOTIDE SEQUENCE</scope>
</reference>
<keyword evidence="6 12" id="KW-0479">Metal-binding</keyword>
<feature type="region of interest" description="Disordered" evidence="14">
    <location>
        <begin position="264"/>
        <end position="288"/>
    </location>
</feature>
<dbReference type="OrthoDB" id="6428965at2759"/>
<keyword evidence="16" id="KW-1185">Reference proteome</keyword>
<dbReference type="PANTHER" id="PTHR24302:SF15">
    <property type="entry name" value="FATTY-ACID PEROXYGENASE"/>
    <property type="match status" value="1"/>
</dbReference>
<keyword evidence="5 12" id="KW-0349">Heme</keyword>
<evidence type="ECO:0000256" key="4">
    <source>
        <dbReference type="ARBA" id="ARBA00010617"/>
    </source>
</evidence>
<evidence type="ECO:0000256" key="7">
    <source>
        <dbReference type="ARBA" id="ARBA00022848"/>
    </source>
</evidence>
<evidence type="ECO:0000256" key="11">
    <source>
        <dbReference type="ARBA" id="ARBA00043906"/>
    </source>
</evidence>
<evidence type="ECO:0000256" key="6">
    <source>
        <dbReference type="ARBA" id="ARBA00022723"/>
    </source>
</evidence>
<dbReference type="InterPro" id="IPR001128">
    <property type="entry name" value="Cyt_P450"/>
</dbReference>
<name>A0A7R9KVP9_9ACAR</name>
<keyword evidence="7" id="KW-0256">Endoplasmic reticulum</keyword>
<dbReference type="GO" id="GO:0016705">
    <property type="term" value="F:oxidoreductase activity, acting on paired donors, with incorporation or reduction of molecular oxygen"/>
    <property type="evidence" value="ECO:0007669"/>
    <property type="project" value="InterPro"/>
</dbReference>
<evidence type="ECO:0000256" key="14">
    <source>
        <dbReference type="SAM" id="MobiDB-lite"/>
    </source>
</evidence>
<dbReference type="EMBL" id="OC862053">
    <property type="protein sequence ID" value="CAD7629909.1"/>
    <property type="molecule type" value="Genomic_DNA"/>
</dbReference>
<proteinExistence type="inferred from homology"/>
<evidence type="ECO:0008006" key="17">
    <source>
        <dbReference type="Google" id="ProtNLM"/>
    </source>
</evidence>
<comment type="cofactor">
    <cofactor evidence="1 12">
        <name>heme</name>
        <dbReference type="ChEBI" id="CHEBI:30413"/>
    </cofactor>
</comment>
<evidence type="ECO:0000256" key="3">
    <source>
        <dbReference type="ARBA" id="ARBA00004406"/>
    </source>
</evidence>
<evidence type="ECO:0000313" key="15">
    <source>
        <dbReference type="EMBL" id="CAD7629909.1"/>
    </source>
</evidence>
<comment type="subcellular location">
    <subcellularLocation>
        <location evidence="3">Endoplasmic reticulum membrane</location>
        <topology evidence="3">Peripheral membrane protein</topology>
    </subcellularLocation>
    <subcellularLocation>
        <location evidence="2">Microsome membrane</location>
        <topology evidence="2">Peripheral membrane protein</topology>
    </subcellularLocation>
</comment>
<dbReference type="Pfam" id="PF00067">
    <property type="entry name" value="p450"/>
    <property type="match status" value="1"/>
</dbReference>
<sequence>MSMRSKFTYLHLTKNFSYFKKLGIKGPKPVIIFGNLLDLLFVSKPDLEVKRLKQFGTIYGIFEGNKPLIQVAEPELIKQILVTDFRLFNTKVRITNIGHPVIERMLVSVRGDAWRRTRTAVSPAFAIGRMRRQYAQIRHCVGAQLVNQLQTCANNCAPVDVKRMYGCFTLSAMTWCAFGARTDPYRDFGHPFVANAWPVFKLPLWKLLALQVLPRFVLRVLRLNSLFNEKCIANITQTILKIMRAKESAGDKSDDFINVVMNSKLGPNEELPDDNNPDDEENLVMRSKTDDNIGTKKSLTEEEIVAQGFIFFTAAFDQMANLLSFITYELALKPEAQDRLYEEIAAAVDADGEIGYNELSRLPYMDAVVNETLRLHAAPVKLRRTPGRDFPLGDTGIVVPRGQPLEIPIYAIHHSDKFYPNADQFIPDRFLPENRHNLKPYTFMPFSTGPRVCVGKPFALMEAKLALVHVLRRFRFAAHKDTKVPPIVKTHPMMKSLESLYISVEARD</sequence>
<dbReference type="InterPro" id="IPR036396">
    <property type="entry name" value="Cyt_P450_sf"/>
</dbReference>
<dbReference type="Proteomes" id="UP000759131">
    <property type="component" value="Unassembled WGS sequence"/>
</dbReference>
<organism evidence="15">
    <name type="scientific">Medioppia subpectinata</name>
    <dbReference type="NCBI Taxonomy" id="1979941"/>
    <lineage>
        <taxon>Eukaryota</taxon>
        <taxon>Metazoa</taxon>
        <taxon>Ecdysozoa</taxon>
        <taxon>Arthropoda</taxon>
        <taxon>Chelicerata</taxon>
        <taxon>Arachnida</taxon>
        <taxon>Acari</taxon>
        <taxon>Acariformes</taxon>
        <taxon>Sarcoptiformes</taxon>
        <taxon>Oribatida</taxon>
        <taxon>Brachypylina</taxon>
        <taxon>Oppioidea</taxon>
        <taxon>Oppiidae</taxon>
        <taxon>Medioppia</taxon>
    </lineage>
</organism>
<dbReference type="Gene3D" id="1.10.630.10">
    <property type="entry name" value="Cytochrome P450"/>
    <property type="match status" value="1"/>
</dbReference>
<dbReference type="GO" id="GO:0005506">
    <property type="term" value="F:iron ion binding"/>
    <property type="evidence" value="ECO:0007669"/>
    <property type="project" value="InterPro"/>
</dbReference>
<dbReference type="InterPro" id="IPR017972">
    <property type="entry name" value="Cyt_P450_CS"/>
</dbReference>
<feature type="binding site" description="axial binding residue" evidence="12">
    <location>
        <position position="453"/>
    </location>
    <ligand>
        <name>heme</name>
        <dbReference type="ChEBI" id="CHEBI:30413"/>
    </ligand>
    <ligandPart>
        <name>Fe</name>
        <dbReference type="ChEBI" id="CHEBI:18248"/>
    </ligandPart>
</feature>
<keyword evidence="8 13" id="KW-0560">Oxidoreductase</keyword>
<keyword evidence="9 12" id="KW-0408">Iron</keyword>
<dbReference type="PRINTS" id="PR00463">
    <property type="entry name" value="EP450I"/>
</dbReference>
<protein>
    <recommendedName>
        <fullName evidence="17">Cytochrome P450</fullName>
    </recommendedName>
</protein>
<evidence type="ECO:0000256" key="9">
    <source>
        <dbReference type="ARBA" id="ARBA00023004"/>
    </source>
</evidence>
<dbReference type="InterPro" id="IPR002401">
    <property type="entry name" value="Cyt_P450_E_grp-I"/>
</dbReference>
<evidence type="ECO:0000256" key="1">
    <source>
        <dbReference type="ARBA" id="ARBA00001971"/>
    </source>
</evidence>
<dbReference type="GO" id="GO:0005789">
    <property type="term" value="C:endoplasmic reticulum membrane"/>
    <property type="evidence" value="ECO:0007669"/>
    <property type="project" value="UniProtKB-SubCell"/>
</dbReference>
<gene>
    <name evidence="15" type="ORF">OSB1V03_LOCUS10323</name>
</gene>
<dbReference type="PROSITE" id="PS00086">
    <property type="entry name" value="CYTOCHROME_P450"/>
    <property type="match status" value="1"/>
</dbReference>
<evidence type="ECO:0000313" key="16">
    <source>
        <dbReference type="Proteomes" id="UP000759131"/>
    </source>
</evidence>
<feature type="compositionally biased region" description="Acidic residues" evidence="14">
    <location>
        <begin position="270"/>
        <end position="282"/>
    </location>
</feature>
<dbReference type="PANTHER" id="PTHR24302">
    <property type="entry name" value="CYTOCHROME P450 FAMILY 3"/>
    <property type="match status" value="1"/>
</dbReference>
<dbReference type="FunFam" id="1.10.630.10:FF:000182">
    <property type="entry name" value="Cytochrome P450 3A4"/>
    <property type="match status" value="1"/>
</dbReference>
<evidence type="ECO:0000256" key="10">
    <source>
        <dbReference type="ARBA" id="ARBA00023033"/>
    </source>
</evidence>
<evidence type="ECO:0000256" key="2">
    <source>
        <dbReference type="ARBA" id="ARBA00004174"/>
    </source>
</evidence>
<evidence type="ECO:0000256" key="12">
    <source>
        <dbReference type="PIRSR" id="PIRSR602401-1"/>
    </source>
</evidence>
<dbReference type="GO" id="GO:0020037">
    <property type="term" value="F:heme binding"/>
    <property type="evidence" value="ECO:0007669"/>
    <property type="project" value="InterPro"/>
</dbReference>
<comment type="similarity">
    <text evidence="4 13">Belongs to the cytochrome P450 family.</text>
</comment>
<keyword evidence="10 13" id="KW-0503">Monooxygenase</keyword>
<dbReference type="GO" id="GO:0008395">
    <property type="term" value="F:steroid hydroxylase activity"/>
    <property type="evidence" value="ECO:0007669"/>
    <property type="project" value="TreeGrafter"/>
</dbReference>
<dbReference type="EMBL" id="CAJPIZ010007478">
    <property type="protein sequence ID" value="CAG2110339.1"/>
    <property type="molecule type" value="Genomic_DNA"/>
</dbReference>
<comment type="function">
    <text evidence="11">Cytochromes P450 are a group of heme-thiolate monooxygenases. They oxidize a variety of structurally unrelated compounds, including steroids, fatty acids, and xenobiotics.</text>
</comment>